<accession>A0A7X0MTX5</accession>
<evidence type="ECO:0000313" key="2">
    <source>
        <dbReference type="Proteomes" id="UP000585437"/>
    </source>
</evidence>
<keyword evidence="2" id="KW-1185">Reference proteome</keyword>
<protein>
    <submittedName>
        <fullName evidence="1">Uncharacterized protein</fullName>
    </submittedName>
</protein>
<sequence>MDTPKSQLPSFVAKMKKRTRKEILADAIIARDYLLEHGFDEDAFKRLPAGMMLCIDFASERTEDQCRVKFEQLNNEPIGENCLKFSLDDICGEFGVSKFIIFYAVSPNLCPAFKKMLMSGFAHQDFEDWCHSIRFVAANIGLLSAKLIAECRMETLLKPIICRNGSVSRVPVHR</sequence>
<gene>
    <name evidence="1" type="ORF">F4695_004323</name>
</gene>
<proteinExistence type="predicted"/>
<evidence type="ECO:0000313" key="1">
    <source>
        <dbReference type="EMBL" id="MBB6510931.1"/>
    </source>
</evidence>
<dbReference type="RefSeq" id="WP_184655970.1">
    <property type="nucleotide sequence ID" value="NZ_JACHBU010000012.1"/>
</dbReference>
<dbReference type="Proteomes" id="UP000585437">
    <property type="component" value="Unassembled WGS sequence"/>
</dbReference>
<comment type="caution">
    <text evidence="1">The sequence shown here is derived from an EMBL/GenBank/DDBJ whole genome shotgun (WGS) entry which is preliminary data.</text>
</comment>
<dbReference type="EMBL" id="JACHBU010000012">
    <property type="protein sequence ID" value="MBB6510931.1"/>
    <property type="molecule type" value="Genomic_DNA"/>
</dbReference>
<name>A0A7X0MTX5_9HYPH</name>
<reference evidence="1 2" key="1">
    <citation type="submission" date="2020-08" db="EMBL/GenBank/DDBJ databases">
        <title>The Agave Microbiome: Exploring the role of microbial communities in plant adaptations to desert environments.</title>
        <authorList>
            <person name="Partida-Martinez L.P."/>
        </authorList>
    </citation>
    <scope>NUCLEOTIDE SEQUENCE [LARGE SCALE GENOMIC DNA]</scope>
    <source>
        <strain evidence="1 2">AS3.12</strain>
    </source>
</reference>
<dbReference type="AlphaFoldDB" id="A0A7X0MTX5"/>
<organism evidence="1 2">
    <name type="scientific">Rhizobium soli</name>
    <dbReference type="NCBI Taxonomy" id="424798"/>
    <lineage>
        <taxon>Bacteria</taxon>
        <taxon>Pseudomonadati</taxon>
        <taxon>Pseudomonadota</taxon>
        <taxon>Alphaproteobacteria</taxon>
        <taxon>Hyphomicrobiales</taxon>
        <taxon>Rhizobiaceae</taxon>
        <taxon>Rhizobium/Agrobacterium group</taxon>
        <taxon>Rhizobium</taxon>
    </lineage>
</organism>